<feature type="compositionally biased region" description="Polar residues" evidence="7">
    <location>
        <begin position="157"/>
        <end position="186"/>
    </location>
</feature>
<dbReference type="SMART" id="SM00066">
    <property type="entry name" value="GAL4"/>
    <property type="match status" value="1"/>
</dbReference>
<keyword evidence="4" id="KW-0804">Transcription</keyword>
<proteinExistence type="predicted"/>
<keyword evidence="2" id="KW-0479">Metal-binding</keyword>
<dbReference type="EMBL" id="ONZQ02000019">
    <property type="protein sequence ID" value="SPO07186.1"/>
    <property type="molecule type" value="Genomic_DNA"/>
</dbReference>
<evidence type="ECO:0000313" key="10">
    <source>
        <dbReference type="Proteomes" id="UP001187682"/>
    </source>
</evidence>
<dbReference type="CDD" id="cd00067">
    <property type="entry name" value="GAL4"/>
    <property type="match status" value="1"/>
</dbReference>
<dbReference type="Gene3D" id="4.10.240.10">
    <property type="entry name" value="Zn(2)-C6 fungal-type DNA-binding domain"/>
    <property type="match status" value="1"/>
</dbReference>
<keyword evidence="5" id="KW-0539">Nucleus</keyword>
<protein>
    <submittedName>
        <fullName evidence="9">Related to Zn(II)2Cys6 transcriptional activator</fullName>
    </submittedName>
</protein>
<keyword evidence="10" id="KW-1185">Reference proteome</keyword>
<dbReference type="Pfam" id="PF04082">
    <property type="entry name" value="Fungal_trans"/>
    <property type="match status" value="1"/>
</dbReference>
<dbReference type="InterPro" id="IPR050815">
    <property type="entry name" value="TF_fung"/>
</dbReference>
<dbReference type="PROSITE" id="PS50048">
    <property type="entry name" value="ZN2_CY6_FUNGAL_2"/>
    <property type="match status" value="1"/>
</dbReference>
<evidence type="ECO:0000313" key="9">
    <source>
        <dbReference type="EMBL" id="SPO07186.1"/>
    </source>
</evidence>
<organism evidence="9 10">
    <name type="scientific">Cephalotrichum gorgonifer</name>
    <dbReference type="NCBI Taxonomy" id="2041049"/>
    <lineage>
        <taxon>Eukaryota</taxon>
        <taxon>Fungi</taxon>
        <taxon>Dikarya</taxon>
        <taxon>Ascomycota</taxon>
        <taxon>Pezizomycotina</taxon>
        <taxon>Sordariomycetes</taxon>
        <taxon>Hypocreomycetidae</taxon>
        <taxon>Microascales</taxon>
        <taxon>Microascaceae</taxon>
        <taxon>Cephalotrichum</taxon>
    </lineage>
</organism>
<comment type="caution">
    <text evidence="9">The sequence shown here is derived from an EMBL/GenBank/DDBJ whole genome shotgun (WGS) entry which is preliminary data.</text>
</comment>
<name>A0AAE8SZP9_9PEZI</name>
<dbReference type="Pfam" id="PF00172">
    <property type="entry name" value="Zn_clus"/>
    <property type="match status" value="1"/>
</dbReference>
<evidence type="ECO:0000256" key="6">
    <source>
        <dbReference type="SAM" id="Coils"/>
    </source>
</evidence>
<dbReference type="InterPro" id="IPR001138">
    <property type="entry name" value="Zn2Cys6_DnaBD"/>
</dbReference>
<feature type="domain" description="Zn(2)-C6 fungal-type" evidence="8">
    <location>
        <begin position="58"/>
        <end position="88"/>
    </location>
</feature>
<dbReference type="InterPro" id="IPR007219">
    <property type="entry name" value="XnlR_reg_dom"/>
</dbReference>
<dbReference type="PANTHER" id="PTHR47338:SF28">
    <property type="entry name" value="C6 TRANSCRIPTION FACTOR"/>
    <property type="match status" value="1"/>
</dbReference>
<dbReference type="AlphaFoldDB" id="A0AAE8SZP9"/>
<evidence type="ECO:0000256" key="5">
    <source>
        <dbReference type="ARBA" id="ARBA00023242"/>
    </source>
</evidence>
<evidence type="ECO:0000256" key="4">
    <source>
        <dbReference type="ARBA" id="ARBA00023163"/>
    </source>
</evidence>
<reference evidence="9" key="1">
    <citation type="submission" date="2018-03" db="EMBL/GenBank/DDBJ databases">
        <authorList>
            <person name="Guldener U."/>
        </authorList>
    </citation>
    <scope>NUCLEOTIDE SEQUENCE</scope>
</reference>
<dbReference type="PANTHER" id="PTHR47338">
    <property type="entry name" value="ZN(II)2CYS6 TRANSCRIPTION FACTOR (EUROFUNG)-RELATED"/>
    <property type="match status" value="1"/>
</dbReference>
<keyword evidence="3" id="KW-0805">Transcription regulation</keyword>
<dbReference type="SUPFAM" id="SSF57701">
    <property type="entry name" value="Zn2/Cys6 DNA-binding domain"/>
    <property type="match status" value="1"/>
</dbReference>
<evidence type="ECO:0000259" key="8">
    <source>
        <dbReference type="PROSITE" id="PS50048"/>
    </source>
</evidence>
<feature type="compositionally biased region" description="Basic and acidic residues" evidence="7">
    <location>
        <begin position="190"/>
        <end position="200"/>
    </location>
</feature>
<feature type="coiled-coil region" evidence="6">
    <location>
        <begin position="101"/>
        <end position="128"/>
    </location>
</feature>
<dbReference type="Proteomes" id="UP001187682">
    <property type="component" value="Unassembled WGS sequence"/>
</dbReference>
<feature type="region of interest" description="Disordered" evidence="7">
    <location>
        <begin position="1"/>
        <end position="55"/>
    </location>
</feature>
<dbReference type="GO" id="GO:0005634">
    <property type="term" value="C:nucleus"/>
    <property type="evidence" value="ECO:0007669"/>
    <property type="project" value="UniProtKB-SubCell"/>
</dbReference>
<sequence>MAPLENEMQRPDSEKTSFAAEEQAPSDSSSGEDELDDRRSSAGPPRKRKKSDHHQITSCELCKARKVKCDRAQPACSWCARRNRTCVYLERQKPGSRIVFGLQLEAELSKTQARLEELERRFDEHLNCELSNGYIGRAASPPRPGHQAPAGHDHTNKASVSEYGQHTPLSQSHSATPPISKSSTAFRSRRNSDSRPRGDGVSEASARFTPLSLPIGELSTGLNVFPSPYPMQLSPRIGNDDLPQQDMLYMLVDLYFKHCNTWCPILDRKSTFGLLSACPHISEENRVLLHAIVATTMKFFRDTRTTTEMRARQYSLSKRTVQMYAMDHVSVPALRARVILCLDILGTSNGPCGGVMMALLSQAVKQLGLCSETSVFLTTAASETASRSGLASKLSTSRPSSWIEDEGRRRLCWMVYILDRYATMAGVTPNFTLEDSAVRRVLPCSYDLFSRDVAVETPWFSEPGDLEDATRLSVINKSENLGSFSYHCEMIKILSKVHDFATAPLDISSSSETATWRNTYRQLDNILDGWLQSLPGEYSKVSALCHSDPASRVANWFMLHSAYVVAVVRLHSSAAYPIIQSHLFIPSDYAMQRCMSAVQSLGGIVQDVREAEGLELLGPLFAFSLWVAARLLLVHSAALACPVDPMIDPFITTLEDIGKHWEVARCYSRILARVVQRVRQGDGTWAAARRSAHALVSLTSSNRESGVGQTSTQTATQRELDNVEVFDFFNYPRQG</sequence>
<evidence type="ECO:0000256" key="1">
    <source>
        <dbReference type="ARBA" id="ARBA00004123"/>
    </source>
</evidence>
<keyword evidence="6" id="KW-0175">Coiled coil</keyword>
<accession>A0AAE8SZP9</accession>
<dbReference type="GO" id="GO:0008270">
    <property type="term" value="F:zinc ion binding"/>
    <property type="evidence" value="ECO:0007669"/>
    <property type="project" value="InterPro"/>
</dbReference>
<dbReference type="CDD" id="cd12148">
    <property type="entry name" value="fungal_TF_MHR"/>
    <property type="match status" value="1"/>
</dbReference>
<evidence type="ECO:0000256" key="3">
    <source>
        <dbReference type="ARBA" id="ARBA00023015"/>
    </source>
</evidence>
<dbReference type="GO" id="GO:0006351">
    <property type="term" value="P:DNA-templated transcription"/>
    <property type="evidence" value="ECO:0007669"/>
    <property type="project" value="InterPro"/>
</dbReference>
<evidence type="ECO:0000256" key="7">
    <source>
        <dbReference type="SAM" id="MobiDB-lite"/>
    </source>
</evidence>
<feature type="region of interest" description="Disordered" evidence="7">
    <location>
        <begin position="134"/>
        <end position="205"/>
    </location>
</feature>
<evidence type="ECO:0000256" key="2">
    <source>
        <dbReference type="ARBA" id="ARBA00022723"/>
    </source>
</evidence>
<dbReference type="GO" id="GO:0003677">
    <property type="term" value="F:DNA binding"/>
    <property type="evidence" value="ECO:0007669"/>
    <property type="project" value="InterPro"/>
</dbReference>
<comment type="subcellular location">
    <subcellularLocation>
        <location evidence="1">Nucleus</location>
    </subcellularLocation>
</comment>
<gene>
    <name evidence="9" type="ORF">DNG_09880</name>
</gene>
<dbReference type="GO" id="GO:0000981">
    <property type="term" value="F:DNA-binding transcription factor activity, RNA polymerase II-specific"/>
    <property type="evidence" value="ECO:0007669"/>
    <property type="project" value="InterPro"/>
</dbReference>
<dbReference type="PROSITE" id="PS00463">
    <property type="entry name" value="ZN2_CY6_FUNGAL_1"/>
    <property type="match status" value="1"/>
</dbReference>
<dbReference type="InterPro" id="IPR036864">
    <property type="entry name" value="Zn2-C6_fun-type_DNA-bd_sf"/>
</dbReference>